<dbReference type="InterPro" id="IPR006195">
    <property type="entry name" value="aa-tRNA-synth_II"/>
</dbReference>
<dbReference type="EC" id="6.1.1.6" evidence="13"/>
<dbReference type="PROSITE" id="PS50862">
    <property type="entry name" value="AA_TRNA_LIGASE_II"/>
    <property type="match status" value="1"/>
</dbReference>
<dbReference type="Pfam" id="PF00152">
    <property type="entry name" value="tRNA-synt_2"/>
    <property type="match status" value="1"/>
</dbReference>
<dbReference type="InterPro" id="IPR002313">
    <property type="entry name" value="Lys-tRNA-ligase_II"/>
</dbReference>
<comment type="caution">
    <text evidence="16">The sequence shown here is derived from an EMBL/GenBank/DDBJ whole genome shotgun (WGS) entry which is preliminary data.</text>
</comment>
<dbReference type="Proteomes" id="UP000824094">
    <property type="component" value="Unassembled WGS sequence"/>
</dbReference>
<dbReference type="InterPro" id="IPR018149">
    <property type="entry name" value="Lys-tRNA-synth_II_C"/>
</dbReference>
<feature type="binding site" evidence="13">
    <location>
        <position position="411"/>
    </location>
    <ligand>
        <name>Mg(2+)</name>
        <dbReference type="ChEBI" id="CHEBI:18420"/>
        <label>1</label>
    </ligand>
</feature>
<dbReference type="InterPro" id="IPR044136">
    <property type="entry name" value="Lys-tRNA-ligase_II_N"/>
</dbReference>
<dbReference type="PIRSF" id="PIRSF039101">
    <property type="entry name" value="LysRS2"/>
    <property type="match status" value="1"/>
</dbReference>
<dbReference type="Pfam" id="PF01336">
    <property type="entry name" value="tRNA_anti-codon"/>
    <property type="match status" value="1"/>
</dbReference>
<dbReference type="GO" id="GO:0016740">
    <property type="term" value="F:transferase activity"/>
    <property type="evidence" value="ECO:0007669"/>
    <property type="project" value="UniProtKB-ARBA"/>
</dbReference>
<organism evidence="16 17">
    <name type="scientific">Candidatus Stercoripulliclostridium merdigallinarum</name>
    <dbReference type="NCBI Taxonomy" id="2840951"/>
    <lineage>
        <taxon>Bacteria</taxon>
        <taxon>Bacillati</taxon>
        <taxon>Bacillota</taxon>
        <taxon>Clostridia</taxon>
        <taxon>Eubacteriales</taxon>
        <taxon>Candidatus Stercoripulliclostridium</taxon>
    </lineage>
</organism>
<dbReference type="CDD" id="cd04322">
    <property type="entry name" value="LysRS_N"/>
    <property type="match status" value="1"/>
</dbReference>
<dbReference type="Gene3D" id="3.30.930.10">
    <property type="entry name" value="Bira Bifunctional Protein, Domain 2"/>
    <property type="match status" value="1"/>
</dbReference>
<evidence type="ECO:0000256" key="14">
    <source>
        <dbReference type="RuleBase" id="RU000336"/>
    </source>
</evidence>
<evidence type="ECO:0000256" key="3">
    <source>
        <dbReference type="ARBA" id="ARBA00011738"/>
    </source>
</evidence>
<keyword evidence="5 13" id="KW-0436">Ligase</keyword>
<dbReference type="SUPFAM" id="SSF55681">
    <property type="entry name" value="Class II aaRS and biotin synthetases"/>
    <property type="match status" value="1"/>
</dbReference>
<evidence type="ECO:0000256" key="11">
    <source>
        <dbReference type="ARBA" id="ARBA00023146"/>
    </source>
</evidence>
<dbReference type="SUPFAM" id="SSF50249">
    <property type="entry name" value="Nucleic acid-binding proteins"/>
    <property type="match status" value="1"/>
</dbReference>
<evidence type="ECO:0000256" key="13">
    <source>
        <dbReference type="HAMAP-Rule" id="MF_00252"/>
    </source>
</evidence>
<keyword evidence="11 13" id="KW-0030">Aminoacyl-tRNA synthetase</keyword>
<dbReference type="GO" id="GO:0005524">
    <property type="term" value="F:ATP binding"/>
    <property type="evidence" value="ECO:0007669"/>
    <property type="project" value="UniProtKB-UniRule"/>
</dbReference>
<comment type="cofactor">
    <cofactor evidence="13 14">
        <name>Mg(2+)</name>
        <dbReference type="ChEBI" id="CHEBI:18420"/>
    </cofactor>
    <text evidence="13 14">Binds 3 Mg(2+) ions per subunit.</text>
</comment>
<proteinExistence type="inferred from homology"/>
<keyword evidence="8 13" id="KW-0067">ATP-binding</keyword>
<dbReference type="GO" id="GO:0005829">
    <property type="term" value="C:cytosol"/>
    <property type="evidence" value="ECO:0007669"/>
    <property type="project" value="TreeGrafter"/>
</dbReference>
<dbReference type="GO" id="GO:0004824">
    <property type="term" value="F:lysine-tRNA ligase activity"/>
    <property type="evidence" value="ECO:0007669"/>
    <property type="project" value="UniProtKB-UniRule"/>
</dbReference>
<comment type="similarity">
    <text evidence="2 13">Belongs to the class-II aminoacyl-tRNA synthetase family.</text>
</comment>
<keyword evidence="4 13" id="KW-0963">Cytoplasm</keyword>
<evidence type="ECO:0000256" key="4">
    <source>
        <dbReference type="ARBA" id="ARBA00022490"/>
    </source>
</evidence>
<dbReference type="InterPro" id="IPR004364">
    <property type="entry name" value="Aa-tRNA-synt_II"/>
</dbReference>
<dbReference type="AlphaFoldDB" id="A0A9D1SGR2"/>
<evidence type="ECO:0000256" key="8">
    <source>
        <dbReference type="ARBA" id="ARBA00022840"/>
    </source>
</evidence>
<dbReference type="InterPro" id="IPR012340">
    <property type="entry name" value="NA-bd_OB-fold"/>
</dbReference>
<comment type="catalytic activity">
    <reaction evidence="12 13 14">
        <text>tRNA(Lys) + L-lysine + ATP = L-lysyl-tRNA(Lys) + AMP + diphosphate</text>
        <dbReference type="Rhea" id="RHEA:20792"/>
        <dbReference type="Rhea" id="RHEA-COMP:9696"/>
        <dbReference type="Rhea" id="RHEA-COMP:9697"/>
        <dbReference type="ChEBI" id="CHEBI:30616"/>
        <dbReference type="ChEBI" id="CHEBI:32551"/>
        <dbReference type="ChEBI" id="CHEBI:33019"/>
        <dbReference type="ChEBI" id="CHEBI:78442"/>
        <dbReference type="ChEBI" id="CHEBI:78529"/>
        <dbReference type="ChEBI" id="CHEBI:456215"/>
        <dbReference type="EC" id="6.1.1.6"/>
    </reaction>
</comment>
<dbReference type="InterPro" id="IPR034762">
    <property type="entry name" value="Lys-tRNA-ligase_II_bac/euk"/>
</dbReference>
<name>A0A9D1SGR2_9FIRM</name>
<evidence type="ECO:0000256" key="7">
    <source>
        <dbReference type="ARBA" id="ARBA00022741"/>
    </source>
</evidence>
<comment type="subunit">
    <text evidence="3 13">Homodimer.</text>
</comment>
<dbReference type="PRINTS" id="PR00982">
    <property type="entry name" value="TRNASYNTHLYS"/>
</dbReference>
<feature type="binding site" evidence="13">
    <location>
        <position position="418"/>
    </location>
    <ligand>
        <name>Mg(2+)</name>
        <dbReference type="ChEBI" id="CHEBI:18420"/>
        <label>2</label>
    </ligand>
</feature>
<dbReference type="GO" id="GO:0140096">
    <property type="term" value="F:catalytic activity, acting on a protein"/>
    <property type="evidence" value="ECO:0007669"/>
    <property type="project" value="UniProtKB-ARBA"/>
</dbReference>
<dbReference type="HAMAP" id="MF_00252">
    <property type="entry name" value="Lys_tRNA_synth_class2"/>
    <property type="match status" value="1"/>
</dbReference>
<evidence type="ECO:0000256" key="10">
    <source>
        <dbReference type="ARBA" id="ARBA00022917"/>
    </source>
</evidence>
<evidence type="ECO:0000313" key="17">
    <source>
        <dbReference type="Proteomes" id="UP000824094"/>
    </source>
</evidence>
<evidence type="ECO:0000313" key="16">
    <source>
        <dbReference type="EMBL" id="HIU59854.1"/>
    </source>
</evidence>
<dbReference type="GO" id="GO:0000049">
    <property type="term" value="F:tRNA binding"/>
    <property type="evidence" value="ECO:0007669"/>
    <property type="project" value="TreeGrafter"/>
</dbReference>
<comment type="subcellular location">
    <subcellularLocation>
        <location evidence="1 13">Cytoplasm</location>
    </subcellularLocation>
</comment>
<feature type="domain" description="Aminoacyl-transfer RNA synthetases class-II family profile" evidence="15">
    <location>
        <begin position="181"/>
        <end position="499"/>
    </location>
</feature>
<accession>A0A9D1SGR2</accession>
<dbReference type="GO" id="GO:0000287">
    <property type="term" value="F:magnesium ion binding"/>
    <property type="evidence" value="ECO:0007669"/>
    <property type="project" value="UniProtKB-UniRule"/>
</dbReference>
<dbReference type="GO" id="GO:0006430">
    <property type="term" value="P:lysyl-tRNA aminoacylation"/>
    <property type="evidence" value="ECO:0007669"/>
    <property type="project" value="UniProtKB-UniRule"/>
</dbReference>
<evidence type="ECO:0000256" key="9">
    <source>
        <dbReference type="ARBA" id="ARBA00022842"/>
    </source>
</evidence>
<keyword evidence="6 13" id="KW-0479">Metal-binding</keyword>
<keyword evidence="9 13" id="KW-0460">Magnesium</keyword>
<gene>
    <name evidence="13 16" type="primary">lysS</name>
    <name evidence="16" type="ORF">IAB05_00520</name>
</gene>
<dbReference type="NCBIfam" id="NF001756">
    <property type="entry name" value="PRK00484.1"/>
    <property type="match status" value="1"/>
</dbReference>
<dbReference type="EMBL" id="DVNF01000018">
    <property type="protein sequence ID" value="HIU59854.1"/>
    <property type="molecule type" value="Genomic_DNA"/>
</dbReference>
<reference evidence="16" key="1">
    <citation type="submission" date="2020-10" db="EMBL/GenBank/DDBJ databases">
        <authorList>
            <person name="Gilroy R."/>
        </authorList>
    </citation>
    <scope>NUCLEOTIDE SEQUENCE</scope>
    <source>
        <strain evidence="16">18911</strain>
    </source>
</reference>
<protein>
    <recommendedName>
        <fullName evidence="13">Lysine--tRNA ligase</fullName>
        <ecNumber evidence="13">6.1.1.6</ecNumber>
    </recommendedName>
    <alternativeName>
        <fullName evidence="13">Lysyl-tRNA synthetase</fullName>
        <shortName evidence="13">LysRS</shortName>
    </alternativeName>
</protein>
<dbReference type="FunFam" id="2.40.50.140:FF:000024">
    <property type="entry name" value="Lysine--tRNA ligase"/>
    <property type="match status" value="1"/>
</dbReference>
<evidence type="ECO:0000259" key="15">
    <source>
        <dbReference type="PROSITE" id="PS50862"/>
    </source>
</evidence>
<evidence type="ECO:0000256" key="1">
    <source>
        <dbReference type="ARBA" id="ARBA00004496"/>
    </source>
</evidence>
<dbReference type="PANTHER" id="PTHR42918">
    <property type="entry name" value="LYSYL-TRNA SYNTHETASE"/>
    <property type="match status" value="1"/>
</dbReference>
<dbReference type="Gene3D" id="2.40.50.140">
    <property type="entry name" value="Nucleic acid-binding proteins"/>
    <property type="match status" value="1"/>
</dbReference>
<dbReference type="CDD" id="cd00775">
    <property type="entry name" value="LysRS_core"/>
    <property type="match status" value="1"/>
</dbReference>
<dbReference type="InterPro" id="IPR004365">
    <property type="entry name" value="NA-bd_OB_tRNA"/>
</dbReference>
<feature type="binding site" evidence="13">
    <location>
        <position position="418"/>
    </location>
    <ligand>
        <name>Mg(2+)</name>
        <dbReference type="ChEBI" id="CHEBI:18420"/>
        <label>1</label>
    </ligand>
</feature>
<evidence type="ECO:0000256" key="12">
    <source>
        <dbReference type="ARBA" id="ARBA00048573"/>
    </source>
</evidence>
<dbReference type="PANTHER" id="PTHR42918:SF15">
    <property type="entry name" value="LYSINE--TRNA LIGASE, CHLOROPLASTIC_MITOCHONDRIAL"/>
    <property type="match status" value="1"/>
</dbReference>
<evidence type="ECO:0000256" key="6">
    <source>
        <dbReference type="ARBA" id="ARBA00022723"/>
    </source>
</evidence>
<keyword evidence="7 13" id="KW-0547">Nucleotide-binding</keyword>
<dbReference type="FunFam" id="3.30.930.10:FF:000001">
    <property type="entry name" value="Lysine--tRNA ligase"/>
    <property type="match status" value="1"/>
</dbReference>
<reference evidence="16" key="2">
    <citation type="journal article" date="2021" name="PeerJ">
        <title>Extensive microbial diversity within the chicken gut microbiome revealed by metagenomics and culture.</title>
        <authorList>
            <person name="Gilroy R."/>
            <person name="Ravi A."/>
            <person name="Getino M."/>
            <person name="Pursley I."/>
            <person name="Horton D.L."/>
            <person name="Alikhan N.F."/>
            <person name="Baker D."/>
            <person name="Gharbi K."/>
            <person name="Hall N."/>
            <person name="Watson M."/>
            <person name="Adriaenssens E.M."/>
            <person name="Foster-Nyarko E."/>
            <person name="Jarju S."/>
            <person name="Secka A."/>
            <person name="Antonio M."/>
            <person name="Oren A."/>
            <person name="Chaudhuri R.R."/>
            <person name="La Ragione R."/>
            <person name="Hildebrand F."/>
            <person name="Pallen M.J."/>
        </authorList>
    </citation>
    <scope>NUCLEOTIDE SEQUENCE</scope>
    <source>
        <strain evidence="16">18911</strain>
    </source>
</reference>
<dbReference type="NCBIfam" id="TIGR00499">
    <property type="entry name" value="lysS_bact"/>
    <property type="match status" value="1"/>
</dbReference>
<keyword evidence="10 13" id="KW-0648">Protein biosynthesis</keyword>
<dbReference type="InterPro" id="IPR045864">
    <property type="entry name" value="aa-tRNA-synth_II/BPL/LPL"/>
</dbReference>
<evidence type="ECO:0000256" key="5">
    <source>
        <dbReference type="ARBA" id="ARBA00022598"/>
    </source>
</evidence>
<sequence length="501" mass="57150">MSEEKNRPVAAETEFQDENEIIALRRERLKELKAAKRDPFCEVSYPVDAYSADIVAGLDGYEGKSVSIAGRIMSKRVMGKAAFAHIRDSKGDIQLYFRIDELGAEKYDDFKKSDIGDIIGVKGDVFVTHKGEISVKVKDFVLLTKSLRPLPEKYHGLKDTEIRYRQRYLDLIVNPEVKDVFKKRSAIIAAIREFLNERGFIEVETPILNTIMGGANARPFITHHNTLDMDMYLRIAPELYLKRLIVGGFDKVYELGRLFRNEGMDTKHNPEFTTMELYQAYADYHDMMNITEALYKYCALKVLGTTKLNYQGEDVELGGEWERVTMADIVKKVTGIDFNAELDVEALKEQVRAIGVELPKEITWGTLLYQVFDQKVEETLTGPIFVIDYPVEVSPLAKRKPTDPRLTERFEFFINAREMGNAFSELNDPEDQRARFEDQVKKRAGGDDEAQMMDEDYVTALEYGLPPTGGLGIGIDRMIMLFTDSASIRDVLLFPTMKPSK</sequence>
<evidence type="ECO:0000256" key="2">
    <source>
        <dbReference type="ARBA" id="ARBA00008226"/>
    </source>
</evidence>